<evidence type="ECO:0000256" key="8">
    <source>
        <dbReference type="ARBA" id="ARBA00022837"/>
    </source>
</evidence>
<dbReference type="InterPro" id="IPR029058">
    <property type="entry name" value="AB_hydrolase_fold"/>
</dbReference>
<evidence type="ECO:0000256" key="13">
    <source>
        <dbReference type="ARBA" id="ARBA00024531"/>
    </source>
</evidence>
<dbReference type="GO" id="GO:0016042">
    <property type="term" value="P:lipid catabolic process"/>
    <property type="evidence" value="ECO:0007669"/>
    <property type="project" value="UniProtKB-KW"/>
</dbReference>
<evidence type="ECO:0000256" key="12">
    <source>
        <dbReference type="ARBA" id="ARBA00023136"/>
    </source>
</evidence>
<keyword evidence="4" id="KW-0597">Phosphoprotein</keyword>
<keyword evidence="11" id="KW-0443">Lipid metabolism</keyword>
<dbReference type="Pfam" id="PF01764">
    <property type="entry name" value="Lipase_3"/>
    <property type="match status" value="1"/>
</dbReference>
<evidence type="ECO:0000256" key="15">
    <source>
        <dbReference type="SAM" id="Phobius"/>
    </source>
</evidence>
<evidence type="ECO:0000256" key="3">
    <source>
        <dbReference type="ARBA" id="ARBA00022475"/>
    </source>
</evidence>
<feature type="transmembrane region" description="Helical" evidence="15">
    <location>
        <begin position="59"/>
        <end position="79"/>
    </location>
</feature>
<keyword evidence="8" id="KW-0106">Calcium</keyword>
<reference evidence="17" key="1">
    <citation type="submission" date="2021-02" db="EMBL/GenBank/DDBJ databases">
        <authorList>
            <person name="Nowell W R."/>
        </authorList>
    </citation>
    <scope>NUCLEOTIDE SEQUENCE</scope>
</reference>
<keyword evidence="9" id="KW-0442">Lipid degradation</keyword>
<feature type="transmembrane region" description="Helical" evidence="15">
    <location>
        <begin position="99"/>
        <end position="124"/>
    </location>
</feature>
<dbReference type="PANTHER" id="PTHR45792">
    <property type="entry name" value="DIACYLGLYCEROL LIPASE HOMOLOG-RELATED"/>
    <property type="match status" value="1"/>
</dbReference>
<keyword evidence="19" id="KW-1185">Reference proteome</keyword>
<comment type="cofactor">
    <cofactor evidence="1">
        <name>Ca(2+)</name>
        <dbReference type="ChEBI" id="CHEBI:29108"/>
    </cofactor>
</comment>
<evidence type="ECO:0000313" key="17">
    <source>
        <dbReference type="EMBL" id="CAF0773229.1"/>
    </source>
</evidence>
<evidence type="ECO:0000313" key="18">
    <source>
        <dbReference type="EMBL" id="CAF0783226.1"/>
    </source>
</evidence>
<keyword evidence="6" id="KW-0479">Metal-binding</keyword>
<keyword evidence="5 15" id="KW-0812">Transmembrane</keyword>
<dbReference type="InterPro" id="IPR002921">
    <property type="entry name" value="Fungal_lipase-type"/>
</dbReference>
<dbReference type="CDD" id="cd00519">
    <property type="entry name" value="Lipase_3"/>
    <property type="match status" value="1"/>
</dbReference>
<dbReference type="Proteomes" id="UP000663854">
    <property type="component" value="Unassembled WGS sequence"/>
</dbReference>
<evidence type="ECO:0000313" key="19">
    <source>
        <dbReference type="Proteomes" id="UP000663870"/>
    </source>
</evidence>
<evidence type="ECO:0000256" key="7">
    <source>
        <dbReference type="ARBA" id="ARBA00022801"/>
    </source>
</evidence>
<keyword evidence="3" id="KW-1003">Cell membrane</keyword>
<dbReference type="EMBL" id="CAJNOL010000036">
    <property type="protein sequence ID" value="CAF0773229.1"/>
    <property type="molecule type" value="Genomic_DNA"/>
</dbReference>
<evidence type="ECO:0000256" key="2">
    <source>
        <dbReference type="ARBA" id="ARBA00004651"/>
    </source>
</evidence>
<dbReference type="Proteomes" id="UP000663870">
    <property type="component" value="Unassembled WGS sequence"/>
</dbReference>
<dbReference type="GO" id="GO:0005886">
    <property type="term" value="C:plasma membrane"/>
    <property type="evidence" value="ECO:0007669"/>
    <property type="project" value="UniProtKB-SubCell"/>
</dbReference>
<keyword evidence="10 15" id="KW-1133">Transmembrane helix</keyword>
<comment type="subcellular location">
    <subcellularLocation>
        <location evidence="2">Cell membrane</location>
        <topology evidence="2">Multi-pass membrane protein</topology>
    </subcellularLocation>
</comment>
<dbReference type="Gene3D" id="3.40.50.1820">
    <property type="entry name" value="alpha/beta hydrolase"/>
    <property type="match status" value="1"/>
</dbReference>
<evidence type="ECO:0000256" key="10">
    <source>
        <dbReference type="ARBA" id="ARBA00022989"/>
    </source>
</evidence>
<evidence type="ECO:0000256" key="6">
    <source>
        <dbReference type="ARBA" id="ARBA00022723"/>
    </source>
</evidence>
<name>A0A813QUM9_9BILA</name>
<feature type="transmembrane region" description="Helical" evidence="15">
    <location>
        <begin position="130"/>
        <end position="163"/>
    </location>
</feature>
<feature type="transmembrane region" description="Helical" evidence="15">
    <location>
        <begin position="414"/>
        <end position="433"/>
    </location>
</feature>
<evidence type="ECO:0000256" key="14">
    <source>
        <dbReference type="ARBA" id="ARBA00026104"/>
    </source>
</evidence>
<dbReference type="GO" id="GO:0046872">
    <property type="term" value="F:metal ion binding"/>
    <property type="evidence" value="ECO:0007669"/>
    <property type="project" value="UniProtKB-KW"/>
</dbReference>
<comment type="caution">
    <text evidence="17">The sequence shown here is derived from an EMBL/GenBank/DDBJ whole genome shotgun (WGS) entry which is preliminary data.</text>
</comment>
<dbReference type="PANTHER" id="PTHR45792:SF8">
    <property type="entry name" value="DIACYLGLYCEROL LIPASE-ALPHA"/>
    <property type="match status" value="1"/>
</dbReference>
<evidence type="ECO:0000256" key="11">
    <source>
        <dbReference type="ARBA" id="ARBA00023098"/>
    </source>
</evidence>
<dbReference type="EC" id="3.1.1.116" evidence="14"/>
<keyword evidence="12 15" id="KW-0472">Membrane</keyword>
<gene>
    <name evidence="17" type="ORF">JXQ802_LOCUS2827</name>
    <name evidence="18" type="ORF">PYM288_LOCUS3732</name>
</gene>
<evidence type="ECO:0000259" key="16">
    <source>
        <dbReference type="Pfam" id="PF01764"/>
    </source>
</evidence>
<comment type="catalytic activity">
    <reaction evidence="13">
        <text>a 1,2-diacyl-sn-glycerol + H2O = a 2-acylglycerol + a fatty acid + H(+)</text>
        <dbReference type="Rhea" id="RHEA:33275"/>
        <dbReference type="ChEBI" id="CHEBI:15377"/>
        <dbReference type="ChEBI" id="CHEBI:15378"/>
        <dbReference type="ChEBI" id="CHEBI:17389"/>
        <dbReference type="ChEBI" id="CHEBI:17815"/>
        <dbReference type="ChEBI" id="CHEBI:28868"/>
        <dbReference type="EC" id="3.1.1.116"/>
    </reaction>
    <physiologicalReaction direction="left-to-right" evidence="13">
        <dbReference type="Rhea" id="RHEA:33276"/>
    </physiologicalReaction>
</comment>
<dbReference type="SUPFAM" id="SSF53474">
    <property type="entry name" value="alpha/beta-Hydrolases"/>
    <property type="match status" value="1"/>
</dbReference>
<keyword evidence="7" id="KW-0378">Hydrolase</keyword>
<proteinExistence type="predicted"/>
<organism evidence="17 19">
    <name type="scientific">Rotaria sordida</name>
    <dbReference type="NCBI Taxonomy" id="392033"/>
    <lineage>
        <taxon>Eukaryota</taxon>
        <taxon>Metazoa</taxon>
        <taxon>Spiralia</taxon>
        <taxon>Gnathifera</taxon>
        <taxon>Rotifera</taxon>
        <taxon>Eurotatoria</taxon>
        <taxon>Bdelloidea</taxon>
        <taxon>Philodinida</taxon>
        <taxon>Philodinidae</taxon>
        <taxon>Rotaria</taxon>
    </lineage>
</organism>
<evidence type="ECO:0000256" key="5">
    <source>
        <dbReference type="ARBA" id="ARBA00022692"/>
    </source>
</evidence>
<feature type="domain" description="Fungal lipase-type" evidence="16">
    <location>
        <begin position="350"/>
        <end position="479"/>
    </location>
</feature>
<dbReference type="AlphaFoldDB" id="A0A813QUM9"/>
<evidence type="ECO:0000256" key="1">
    <source>
        <dbReference type="ARBA" id="ARBA00001913"/>
    </source>
</evidence>
<evidence type="ECO:0000256" key="4">
    <source>
        <dbReference type="ARBA" id="ARBA00022553"/>
    </source>
</evidence>
<feature type="transmembrane region" description="Helical" evidence="15">
    <location>
        <begin position="20"/>
        <end position="39"/>
    </location>
</feature>
<protein>
    <recommendedName>
        <fullName evidence="14">sn-1-specific diacylglycerol lipase</fullName>
        <ecNumber evidence="14">3.1.1.116</ecNumber>
    </recommendedName>
</protein>
<evidence type="ECO:0000256" key="9">
    <source>
        <dbReference type="ARBA" id="ARBA00022963"/>
    </source>
</evidence>
<accession>A0A813QUM9</accession>
<sequence>MPSIRLFGRRFNFASDDLTIPSLIDIILRLPLLVTFIIFRIKDESPNSTCPSSFYNGYFYPLLSVYIAITISAVFICFISTRGSPLKNIRPRRHMPLLIYIRLFLVLIDIGINIMGSVIIIRVFQMCAIILRATIITTIVLSWSVAIALFIILAFFIDLTGFVSAEKKWEMRIRLIFCCGRGYGGQSSDIKNIVKTLQYLFDDERFDLVPSDVAAGLILLQQEDAIEERSVNIIQNVPLELLKEGLYYNTYAQSAFGWFSLAYQYRLTFILRMLFATNFRTIGFCCGCCTCCASCCGNQDSVNDPCGNQYSTLRYLLRRQNPIILYANFHGAFHRAPFYIAADNEKKTIIVSIRGTLSATDVLTDINAVEDVLETELFGSGYCHSGMHSAAKYILDDISTRLNDIFTKYPDYKLIICGYSLGAGIASILSIQLKSKYPHLKCYGIAMPGSVLSENLALATRDFIYSYVVDADMIGRASMRSLEHLRDRIIDALSKCNRNKIRLLTMTLARTLIKRGQTFHSRNNRTQSLIDNSVTNSIIPTDVNPSISQLVLTHHSGQRVHLVLPGTIIHLYSTDRVGLFSRGISYRAGITTYDQFFQLIVHPRMWLDHFPASYSTALADIIENYEQISQQIA</sequence>
<dbReference type="EMBL" id="CAJNOH010000030">
    <property type="protein sequence ID" value="CAF0783226.1"/>
    <property type="molecule type" value="Genomic_DNA"/>
</dbReference>
<dbReference type="InterPro" id="IPR052214">
    <property type="entry name" value="DAG_Lipase-Related"/>
</dbReference>
<dbReference type="GO" id="GO:0016298">
    <property type="term" value="F:lipase activity"/>
    <property type="evidence" value="ECO:0007669"/>
    <property type="project" value="TreeGrafter"/>
</dbReference>